<dbReference type="PANTHER" id="PTHR42988">
    <property type="entry name" value="PHOSPHOHYDROLASE"/>
    <property type="match status" value="1"/>
</dbReference>
<dbReference type="CDD" id="cd07402">
    <property type="entry name" value="MPP_GpdQ"/>
    <property type="match status" value="1"/>
</dbReference>
<keyword evidence="2" id="KW-0378">Hydrolase</keyword>
<evidence type="ECO:0000313" key="7">
    <source>
        <dbReference type="Proteomes" id="UP001063228"/>
    </source>
</evidence>
<dbReference type="PANTHER" id="PTHR42988:SF2">
    <property type="entry name" value="CYCLIC NUCLEOTIDE PHOSPHODIESTERASE CBUA0032-RELATED"/>
    <property type="match status" value="1"/>
</dbReference>
<organism evidence="6 7">
    <name type="scientific">Pseudomonas phytophila</name>
    <dbReference type="NCBI Taxonomy" id="2867264"/>
    <lineage>
        <taxon>Bacteria</taxon>
        <taxon>Pseudomonadati</taxon>
        <taxon>Pseudomonadota</taxon>
        <taxon>Gammaproteobacteria</taxon>
        <taxon>Pseudomonadales</taxon>
        <taxon>Pseudomonadaceae</taxon>
        <taxon>Pseudomonas</taxon>
    </lineage>
</organism>
<comment type="similarity">
    <text evidence="4">Belongs to the cyclic nucleotide phosphodiesterase class-III family.</text>
</comment>
<dbReference type="Pfam" id="PF00149">
    <property type="entry name" value="Metallophos"/>
    <property type="match status" value="1"/>
</dbReference>
<keyword evidence="7" id="KW-1185">Reference proteome</keyword>
<dbReference type="InterPro" id="IPR004843">
    <property type="entry name" value="Calcineurin-like_PHP"/>
</dbReference>
<evidence type="ECO:0000256" key="2">
    <source>
        <dbReference type="ARBA" id="ARBA00022801"/>
    </source>
</evidence>
<evidence type="ECO:0000256" key="4">
    <source>
        <dbReference type="ARBA" id="ARBA00025742"/>
    </source>
</evidence>
<accession>A0ABY6FJW2</accession>
<dbReference type="Gene3D" id="3.30.750.180">
    <property type="entry name" value="GpdQ, beta-strand dimerisation domain"/>
    <property type="match status" value="1"/>
</dbReference>
<keyword evidence="1" id="KW-0479">Metal-binding</keyword>
<dbReference type="InterPro" id="IPR042283">
    <property type="entry name" value="GpdQ_catalytic"/>
</dbReference>
<dbReference type="InterPro" id="IPR042281">
    <property type="entry name" value="GpdQ_beta-strand"/>
</dbReference>
<dbReference type="Gene3D" id="3.60.21.40">
    <property type="entry name" value="GpdQ, catalytic alpha/beta sandwich domain"/>
    <property type="match status" value="1"/>
</dbReference>
<gene>
    <name evidence="6" type="ORF">K3169_10250</name>
</gene>
<reference evidence="6" key="1">
    <citation type="submission" date="2021-08" db="EMBL/GenBank/DDBJ databases">
        <title>Complete genome sequence of Pseudomonas phytophila.</title>
        <authorList>
            <person name="Weir B.S."/>
            <person name="Templeton M.D."/>
            <person name="Arshed S."/>
            <person name="Andersen M.T."/>
            <person name="Jayaraman J."/>
        </authorList>
    </citation>
    <scope>NUCLEOTIDE SEQUENCE</scope>
    <source>
        <strain evidence="6">ICMP 23753</strain>
    </source>
</reference>
<name>A0ABY6FJW2_9PSED</name>
<dbReference type="Proteomes" id="UP001063228">
    <property type="component" value="Chromosome"/>
</dbReference>
<dbReference type="InterPro" id="IPR050884">
    <property type="entry name" value="CNP_phosphodiesterase-III"/>
</dbReference>
<dbReference type="EMBL" id="CP081201">
    <property type="protein sequence ID" value="UXZ98209.1"/>
    <property type="molecule type" value="Genomic_DNA"/>
</dbReference>
<feature type="domain" description="Calcineurin-like phosphoesterase" evidence="5">
    <location>
        <begin position="21"/>
        <end position="215"/>
    </location>
</feature>
<evidence type="ECO:0000259" key="5">
    <source>
        <dbReference type="Pfam" id="PF00149"/>
    </source>
</evidence>
<dbReference type="SUPFAM" id="SSF56300">
    <property type="entry name" value="Metallo-dependent phosphatases"/>
    <property type="match status" value="1"/>
</dbReference>
<sequence length="283" mass="30997">MVKTGCHRQLVIFQGGHPVLIAHLSDPHIRPKGELYKGLVDSNTMCKQAIDHLNALHPRPDVVIITGDLVDEGQPEEYEMARALLAEIKQPLLMIPGNHDDGELFRSAFAQAESAERDGPLHFVASDLGPVRIIGLDITVPGEHHGDMTEAAQAWLEAALAEEPDRPTLIMLHQPPFLSGIPYIDTYACINAHRLVQVVERYPAIERIVCGHIHRSMQLRFGGSLLCTAPSTTTAIALALDANAPEASYVEPPALLLHHWKPDTGLITHWVPIGKFPGPLPFA</sequence>
<dbReference type="InterPro" id="IPR029052">
    <property type="entry name" value="Metallo-depent_PP-like"/>
</dbReference>
<evidence type="ECO:0000256" key="1">
    <source>
        <dbReference type="ARBA" id="ARBA00022723"/>
    </source>
</evidence>
<proteinExistence type="inferred from homology"/>
<dbReference type="InterPro" id="IPR026575">
    <property type="entry name" value="GpdQ/CpdA-like"/>
</dbReference>
<protein>
    <submittedName>
        <fullName evidence="6">Phosphodiesterase</fullName>
    </submittedName>
</protein>
<keyword evidence="3" id="KW-0408">Iron</keyword>
<evidence type="ECO:0000313" key="6">
    <source>
        <dbReference type="EMBL" id="UXZ98209.1"/>
    </source>
</evidence>
<evidence type="ECO:0000256" key="3">
    <source>
        <dbReference type="ARBA" id="ARBA00023004"/>
    </source>
</evidence>